<keyword evidence="12" id="KW-1185">Reference proteome</keyword>
<keyword evidence="9" id="KW-0460">Magnesium</keyword>
<dbReference type="PANTHER" id="PTHR33540:SF2">
    <property type="entry name" value="TRNA THREONYLCARBAMOYLADENOSINE BIOSYNTHESIS PROTEIN TSAE"/>
    <property type="match status" value="1"/>
</dbReference>
<dbReference type="SUPFAM" id="SSF52540">
    <property type="entry name" value="P-loop containing nucleoside triphosphate hydrolases"/>
    <property type="match status" value="1"/>
</dbReference>
<comment type="subcellular location">
    <subcellularLocation>
        <location evidence="1">Cytoplasm</location>
    </subcellularLocation>
</comment>
<comment type="similarity">
    <text evidence="2">Belongs to the TsaE family.</text>
</comment>
<evidence type="ECO:0000256" key="9">
    <source>
        <dbReference type="ARBA" id="ARBA00022842"/>
    </source>
</evidence>
<dbReference type="Pfam" id="PF02367">
    <property type="entry name" value="TsaE"/>
    <property type="match status" value="1"/>
</dbReference>
<evidence type="ECO:0000256" key="1">
    <source>
        <dbReference type="ARBA" id="ARBA00004496"/>
    </source>
</evidence>
<reference evidence="11 12" key="1">
    <citation type="submission" date="2023-02" db="EMBL/GenBank/DDBJ databases">
        <title>Genome sequence of Sphingomonas naphthae.</title>
        <authorList>
            <person name="Kim S."/>
            <person name="Heo J."/>
            <person name="Kwon S.-W."/>
        </authorList>
    </citation>
    <scope>NUCLEOTIDE SEQUENCE [LARGE SCALE GENOMIC DNA]</scope>
    <source>
        <strain evidence="11 12">KACC 18716</strain>
    </source>
</reference>
<keyword evidence="6" id="KW-0479">Metal-binding</keyword>
<keyword evidence="8" id="KW-0067">ATP-binding</keyword>
<dbReference type="PANTHER" id="PTHR33540">
    <property type="entry name" value="TRNA THREONYLCARBAMOYLADENOSINE BIOSYNTHESIS PROTEIN TSAE"/>
    <property type="match status" value="1"/>
</dbReference>
<dbReference type="RefSeq" id="WP_273690199.1">
    <property type="nucleotide sequence ID" value="NZ_CP117411.1"/>
</dbReference>
<evidence type="ECO:0000313" key="11">
    <source>
        <dbReference type="EMBL" id="WCT74831.1"/>
    </source>
</evidence>
<keyword evidence="5" id="KW-0819">tRNA processing</keyword>
<dbReference type="Gene3D" id="3.40.50.300">
    <property type="entry name" value="P-loop containing nucleotide triphosphate hydrolases"/>
    <property type="match status" value="1"/>
</dbReference>
<dbReference type="EMBL" id="CP117411">
    <property type="protein sequence ID" value="WCT74831.1"/>
    <property type="molecule type" value="Genomic_DNA"/>
</dbReference>
<evidence type="ECO:0000256" key="7">
    <source>
        <dbReference type="ARBA" id="ARBA00022741"/>
    </source>
</evidence>
<keyword evidence="7" id="KW-0547">Nucleotide-binding</keyword>
<gene>
    <name evidence="11" type="primary">tsaE</name>
    <name evidence="11" type="ORF">PQ455_06325</name>
</gene>
<keyword evidence="4" id="KW-0963">Cytoplasm</keyword>
<evidence type="ECO:0000256" key="6">
    <source>
        <dbReference type="ARBA" id="ARBA00022723"/>
    </source>
</evidence>
<evidence type="ECO:0000313" key="12">
    <source>
        <dbReference type="Proteomes" id="UP001220395"/>
    </source>
</evidence>
<sequence>MHLADPAATAAAGAALAPLLRAGDVVALYGDLGAGKTSFARGLLAALGLADEAPSPTFPIVVSYAPPEVALPLLHVDLYRIDDPAEIEELGLDDALYDSALLIEWPERLGGRLWPDALSLRFAAEGAGRRLTWDVPPAWEGRWPPPR</sequence>
<evidence type="ECO:0000256" key="10">
    <source>
        <dbReference type="ARBA" id="ARBA00032441"/>
    </source>
</evidence>
<evidence type="ECO:0000256" key="4">
    <source>
        <dbReference type="ARBA" id="ARBA00022490"/>
    </source>
</evidence>
<protein>
    <recommendedName>
        <fullName evidence="3">tRNA threonylcarbamoyladenosine biosynthesis protein TsaE</fullName>
    </recommendedName>
    <alternativeName>
        <fullName evidence="10">t(6)A37 threonylcarbamoyladenosine biosynthesis protein TsaE</fullName>
    </alternativeName>
</protein>
<evidence type="ECO:0000256" key="5">
    <source>
        <dbReference type="ARBA" id="ARBA00022694"/>
    </source>
</evidence>
<name>A0ABY7TQ73_9SPHN</name>
<organism evidence="11 12">
    <name type="scientific">Sphingomonas naphthae</name>
    <dbReference type="NCBI Taxonomy" id="1813468"/>
    <lineage>
        <taxon>Bacteria</taxon>
        <taxon>Pseudomonadati</taxon>
        <taxon>Pseudomonadota</taxon>
        <taxon>Alphaproteobacteria</taxon>
        <taxon>Sphingomonadales</taxon>
        <taxon>Sphingomonadaceae</taxon>
        <taxon>Sphingomonas</taxon>
    </lineage>
</organism>
<proteinExistence type="inferred from homology"/>
<dbReference type="InterPro" id="IPR003442">
    <property type="entry name" value="T6A_TsaE"/>
</dbReference>
<evidence type="ECO:0000256" key="3">
    <source>
        <dbReference type="ARBA" id="ARBA00019010"/>
    </source>
</evidence>
<dbReference type="NCBIfam" id="TIGR00150">
    <property type="entry name" value="T6A_YjeE"/>
    <property type="match status" value="1"/>
</dbReference>
<dbReference type="Proteomes" id="UP001220395">
    <property type="component" value="Chromosome"/>
</dbReference>
<accession>A0ABY7TQ73</accession>
<evidence type="ECO:0000256" key="2">
    <source>
        <dbReference type="ARBA" id="ARBA00007599"/>
    </source>
</evidence>
<evidence type="ECO:0000256" key="8">
    <source>
        <dbReference type="ARBA" id="ARBA00022840"/>
    </source>
</evidence>
<dbReference type="InterPro" id="IPR027417">
    <property type="entry name" value="P-loop_NTPase"/>
</dbReference>